<name>A0A5J4W684_9EUKA</name>
<keyword evidence="1" id="KW-0472">Membrane</keyword>
<dbReference type="EMBL" id="SNRW01003379">
    <property type="protein sequence ID" value="KAA6390013.1"/>
    <property type="molecule type" value="Genomic_DNA"/>
</dbReference>
<evidence type="ECO:0000313" key="3">
    <source>
        <dbReference type="Proteomes" id="UP000324800"/>
    </source>
</evidence>
<accession>A0A5J4W684</accession>
<dbReference type="AlphaFoldDB" id="A0A5J4W684"/>
<keyword evidence="1" id="KW-0812">Transmembrane</keyword>
<gene>
    <name evidence="2" type="ORF">EZS28_014460</name>
</gene>
<reference evidence="2 3" key="1">
    <citation type="submission" date="2019-03" db="EMBL/GenBank/DDBJ databases">
        <title>Single cell metagenomics reveals metabolic interactions within the superorganism composed of flagellate Streblomastix strix and complex community of Bacteroidetes bacteria on its surface.</title>
        <authorList>
            <person name="Treitli S.C."/>
            <person name="Kolisko M."/>
            <person name="Husnik F."/>
            <person name="Keeling P."/>
            <person name="Hampl V."/>
        </authorList>
    </citation>
    <scope>NUCLEOTIDE SEQUENCE [LARGE SCALE GENOMIC DNA]</scope>
    <source>
        <strain evidence="2">ST1C</strain>
    </source>
</reference>
<proteinExistence type="predicted"/>
<dbReference type="Proteomes" id="UP000324800">
    <property type="component" value="Unassembled WGS sequence"/>
</dbReference>
<evidence type="ECO:0000256" key="1">
    <source>
        <dbReference type="SAM" id="Phobius"/>
    </source>
</evidence>
<protein>
    <submittedName>
        <fullName evidence="2">Uncharacterized protein</fullName>
    </submittedName>
</protein>
<comment type="caution">
    <text evidence="2">The sequence shown here is derived from an EMBL/GenBank/DDBJ whole genome shotgun (WGS) entry which is preliminary data.</text>
</comment>
<sequence>MKESNCEFESLTTHIIESNIESKQFATTYCASILAVLGLLHVILDRAREAKREGREYGGSFMIYGEKEIEQEYNEISLRRKLYQIN</sequence>
<feature type="transmembrane region" description="Helical" evidence="1">
    <location>
        <begin position="26"/>
        <end position="44"/>
    </location>
</feature>
<organism evidence="2 3">
    <name type="scientific">Streblomastix strix</name>
    <dbReference type="NCBI Taxonomy" id="222440"/>
    <lineage>
        <taxon>Eukaryota</taxon>
        <taxon>Metamonada</taxon>
        <taxon>Preaxostyla</taxon>
        <taxon>Oxymonadida</taxon>
        <taxon>Streblomastigidae</taxon>
        <taxon>Streblomastix</taxon>
    </lineage>
</organism>
<keyword evidence="1" id="KW-1133">Transmembrane helix</keyword>
<evidence type="ECO:0000313" key="2">
    <source>
        <dbReference type="EMBL" id="KAA6390013.1"/>
    </source>
</evidence>